<dbReference type="Proteomes" id="UP001305414">
    <property type="component" value="Unassembled WGS sequence"/>
</dbReference>
<gene>
    <name evidence="2" type="ORF">RRF57_011998</name>
</gene>
<evidence type="ECO:0000313" key="3">
    <source>
        <dbReference type="Proteomes" id="UP001305414"/>
    </source>
</evidence>
<organism evidence="2 3">
    <name type="scientific">Xylaria bambusicola</name>
    <dbReference type="NCBI Taxonomy" id="326684"/>
    <lineage>
        <taxon>Eukaryota</taxon>
        <taxon>Fungi</taxon>
        <taxon>Dikarya</taxon>
        <taxon>Ascomycota</taxon>
        <taxon>Pezizomycotina</taxon>
        <taxon>Sordariomycetes</taxon>
        <taxon>Xylariomycetidae</taxon>
        <taxon>Xylariales</taxon>
        <taxon>Xylariaceae</taxon>
        <taxon>Xylaria</taxon>
    </lineage>
</organism>
<dbReference type="PANTHER" id="PTHR35186:SF4">
    <property type="entry name" value="PRION-INHIBITION AND PROPAGATION HELO DOMAIN-CONTAINING PROTEIN"/>
    <property type="match status" value="1"/>
</dbReference>
<dbReference type="AlphaFoldDB" id="A0AAN7V180"/>
<accession>A0AAN7V180</accession>
<proteinExistence type="predicted"/>
<evidence type="ECO:0000313" key="2">
    <source>
        <dbReference type="EMBL" id="KAK5636286.1"/>
    </source>
</evidence>
<keyword evidence="3" id="KW-1185">Reference proteome</keyword>
<dbReference type="EMBL" id="JAWHQM010000066">
    <property type="protein sequence ID" value="KAK5636286.1"/>
    <property type="molecule type" value="Genomic_DNA"/>
</dbReference>
<dbReference type="Pfam" id="PF24476">
    <property type="entry name" value="DUF7580"/>
    <property type="match status" value="1"/>
</dbReference>
<evidence type="ECO:0000259" key="1">
    <source>
        <dbReference type="Pfam" id="PF24476"/>
    </source>
</evidence>
<name>A0AAN7V180_9PEZI</name>
<comment type="caution">
    <text evidence="2">The sequence shown here is derived from an EMBL/GenBank/DDBJ whole genome shotgun (WGS) entry which is preliminary data.</text>
</comment>
<protein>
    <recommendedName>
        <fullName evidence="1">DUF7580 domain-containing protein</fullName>
    </recommendedName>
</protein>
<dbReference type="InterPro" id="IPR056002">
    <property type="entry name" value="DUF7580"/>
</dbReference>
<sequence length="637" mass="72625">MAVACGAMDVNAVHNAYHTVQEISKILRACETQGELKLFYADLTAYCAIIRDHWNRIHKCTRGINHVLYSQLLDQLEGIVSPNALGEFLISAPSLQVGAKIRALHQRWEASRGESDDKLRLERIRSCLDFGATCEAREEFIHSLAMCEDQIRMLYPEDPSEWTVDDFAPQKTVREPPFAVWNAAQSVFKALAACKSCACSPIHEFGARLGLGTYRKPDVEPDPSMDVDFDFDMFLSMTENWHEVCVHTAKETIVQFAVNDELKQTSSKLRGTETQSMKVKRLCEPLTKIWTMAQYRLEFKVMRGQLFKLQSKRSTSLIDTTKECISLEQFFQGGLRSFTERTRRILAVFLSSAVLHLHDTPWLQPTWNSSRVFFFRTASLAVPLRPFIQIRLPNPDHAHDVEKIPNSCEVVNTGLEGGDLDDIDPDDLIHHHCPTLISLAVILMELYFVTPFDVLARKYGVDLGEDLEFHSHTRNIDTTLVFQACRSEIPENFQFLYAVEKCLDPTVWEDAEGNKLDNQTLRTKIYEEVIRPLETELTQTYSYISIDELDEFARNLDFASWDRAIQSGNQQLQAETPRGLSPTPMQTFSPSPGPPISCYTHNVPMPQSHFRYSDQINQSPQPASFHWVSQPIIICPP</sequence>
<reference evidence="2 3" key="1">
    <citation type="submission" date="2023-10" db="EMBL/GenBank/DDBJ databases">
        <title>Draft genome sequence of Xylaria bambusicola isolate GMP-LS, the root and basal stem rot pathogen of sugarcane in Indonesia.</title>
        <authorList>
            <person name="Selvaraj P."/>
            <person name="Muralishankar V."/>
            <person name="Muruganantham S."/>
            <person name="Sp S."/>
            <person name="Haryani S."/>
            <person name="Lau K.J.X."/>
            <person name="Naqvi N.I."/>
        </authorList>
    </citation>
    <scope>NUCLEOTIDE SEQUENCE [LARGE SCALE GENOMIC DNA]</scope>
    <source>
        <strain evidence="2">GMP-LS</strain>
    </source>
</reference>
<feature type="domain" description="DUF7580" evidence="1">
    <location>
        <begin position="182"/>
        <end position="539"/>
    </location>
</feature>
<dbReference type="PANTHER" id="PTHR35186">
    <property type="entry name" value="ANK_REP_REGION DOMAIN-CONTAINING PROTEIN"/>
    <property type="match status" value="1"/>
</dbReference>